<evidence type="ECO:0000256" key="3">
    <source>
        <dbReference type="ARBA" id="ARBA00022723"/>
    </source>
</evidence>
<reference evidence="6" key="1">
    <citation type="submission" date="2023-08" db="EMBL/GenBank/DDBJ databases">
        <title>Complete Genome Sequences of butyrate producing Anaerostipes hadrus strains BA1 and GIF7 isolated from the terminal ileum of a healthy lean male.</title>
        <authorList>
            <person name="Low A."/>
            <person name="Sheludchenko M."/>
            <person name="Cheng H.E."/>
            <person name="Koh X.Q."/>
            <person name="Lee J."/>
        </authorList>
    </citation>
    <scope>NUCLEOTIDE SEQUENCE</scope>
    <source>
        <strain evidence="6">BA1</strain>
    </source>
</reference>
<proteinExistence type="inferred from homology"/>
<protein>
    <submittedName>
        <fullName evidence="6">Molybdate ABC transporter substrate-binding protein</fullName>
    </submittedName>
</protein>
<dbReference type="GO" id="GO:0046872">
    <property type="term" value="F:metal ion binding"/>
    <property type="evidence" value="ECO:0007669"/>
    <property type="project" value="UniProtKB-KW"/>
</dbReference>
<dbReference type="EMBL" id="CP132968">
    <property type="protein sequence ID" value="WMD15252.1"/>
    <property type="molecule type" value="Genomic_DNA"/>
</dbReference>
<dbReference type="PIRSF" id="PIRSF004846">
    <property type="entry name" value="ModA"/>
    <property type="match status" value="1"/>
</dbReference>
<feature type="binding site" evidence="5">
    <location>
        <position position="111"/>
    </location>
    <ligand>
        <name>molybdate</name>
        <dbReference type="ChEBI" id="CHEBI:36264"/>
    </ligand>
</feature>
<evidence type="ECO:0000313" key="7">
    <source>
        <dbReference type="Proteomes" id="UP001243496"/>
    </source>
</evidence>
<feature type="binding site" evidence="5">
    <location>
        <position position="218"/>
    </location>
    <ligand>
        <name>molybdate</name>
        <dbReference type="ChEBI" id="CHEBI:36264"/>
    </ligand>
</feature>
<dbReference type="FunFam" id="3.40.190.10:FF:000035">
    <property type="entry name" value="Molybdate ABC transporter substrate-binding protein"/>
    <property type="match status" value="1"/>
</dbReference>
<dbReference type="GO" id="GO:0030973">
    <property type="term" value="F:molybdate ion binding"/>
    <property type="evidence" value="ECO:0007669"/>
    <property type="project" value="UniProtKB-ARBA"/>
</dbReference>
<dbReference type="InterPro" id="IPR005950">
    <property type="entry name" value="ModA"/>
</dbReference>
<feature type="binding site" evidence="5">
    <location>
        <position position="236"/>
    </location>
    <ligand>
        <name>molybdate</name>
        <dbReference type="ChEBI" id="CHEBI:36264"/>
    </ligand>
</feature>
<evidence type="ECO:0000313" key="6">
    <source>
        <dbReference type="EMBL" id="WMD15252.1"/>
    </source>
</evidence>
<keyword evidence="4" id="KW-0732">Signal</keyword>
<dbReference type="PANTHER" id="PTHR30632:SF0">
    <property type="entry name" value="SULFATE-BINDING PROTEIN"/>
    <property type="match status" value="1"/>
</dbReference>
<dbReference type="GO" id="GO:1901359">
    <property type="term" value="F:tungstate binding"/>
    <property type="evidence" value="ECO:0007669"/>
    <property type="project" value="UniProtKB-ARBA"/>
</dbReference>
<accession>A0AAQ3GSP5</accession>
<evidence type="ECO:0000256" key="2">
    <source>
        <dbReference type="ARBA" id="ARBA00022505"/>
    </source>
</evidence>
<feature type="binding site" evidence="5">
    <location>
        <position position="191"/>
    </location>
    <ligand>
        <name>molybdate</name>
        <dbReference type="ChEBI" id="CHEBI:36264"/>
    </ligand>
</feature>
<name>A0AAQ3GSP5_ANAHA</name>
<dbReference type="Pfam" id="PF13531">
    <property type="entry name" value="SBP_bac_11"/>
    <property type="match status" value="1"/>
</dbReference>
<feature type="binding site" evidence="5">
    <location>
        <position position="82"/>
    </location>
    <ligand>
        <name>molybdate</name>
        <dbReference type="ChEBI" id="CHEBI:36264"/>
    </ligand>
</feature>
<dbReference type="GO" id="GO:0015689">
    <property type="term" value="P:molybdate ion transport"/>
    <property type="evidence" value="ECO:0007669"/>
    <property type="project" value="InterPro"/>
</dbReference>
<dbReference type="Proteomes" id="UP001243496">
    <property type="component" value="Chromosome"/>
</dbReference>
<keyword evidence="2 5" id="KW-0500">Molybdenum</keyword>
<dbReference type="AlphaFoldDB" id="A0AAQ3GSP5"/>
<sequence>MTKNTIFKEVIWKKPHYYEILHNIFKKVRKLQMKKKFLAVLLAGAMVLGVTACGSSKDSSKSTTEAVKKEETTTITLAAAASLEKCYTEKLIPMFEKENKGIKVEGSYDSSGKLQSQIENGMTADVFMSAATEQMNNLVKGKYISKGDVVELLENKVVLITPKKGDAKVSSFKDITKADTIALGDPKSVPAGQYAQEIFTNLKNWNDVKKKASFGTNVTEVLNWVAKGSASCGVVYATDAASNKDVKVLAEAPADALKTPVIYPVAALKKSKNKDAADKFVKFLQSEKALKVFRSYGFTINK</sequence>
<gene>
    <name evidence="6" type="primary">modA</name>
    <name evidence="6" type="ORF">RBI15_07605</name>
</gene>
<dbReference type="NCBIfam" id="TIGR01256">
    <property type="entry name" value="modA"/>
    <property type="match status" value="1"/>
</dbReference>
<comment type="similarity">
    <text evidence="1">Belongs to the bacterial solute-binding protein ModA family.</text>
</comment>
<evidence type="ECO:0000256" key="4">
    <source>
        <dbReference type="ARBA" id="ARBA00022729"/>
    </source>
</evidence>
<dbReference type="Gene3D" id="3.40.190.10">
    <property type="entry name" value="Periplasmic binding protein-like II"/>
    <property type="match status" value="2"/>
</dbReference>
<keyword evidence="3 5" id="KW-0479">Metal-binding</keyword>
<dbReference type="SUPFAM" id="SSF53850">
    <property type="entry name" value="Periplasmic binding protein-like II"/>
    <property type="match status" value="1"/>
</dbReference>
<dbReference type="PANTHER" id="PTHR30632">
    <property type="entry name" value="MOLYBDATE-BINDING PERIPLASMIC PROTEIN"/>
    <property type="match status" value="1"/>
</dbReference>
<evidence type="ECO:0000256" key="1">
    <source>
        <dbReference type="ARBA" id="ARBA00009175"/>
    </source>
</evidence>
<dbReference type="InterPro" id="IPR050682">
    <property type="entry name" value="ModA/WtpA"/>
</dbReference>
<organism evidence="6 7">
    <name type="scientific">Anaerostipes hadrus</name>
    <dbReference type="NCBI Taxonomy" id="649756"/>
    <lineage>
        <taxon>Bacteria</taxon>
        <taxon>Bacillati</taxon>
        <taxon>Bacillota</taxon>
        <taxon>Clostridia</taxon>
        <taxon>Lachnospirales</taxon>
        <taxon>Lachnospiraceae</taxon>
        <taxon>Anaerostipes</taxon>
    </lineage>
</organism>
<evidence type="ECO:0000256" key="5">
    <source>
        <dbReference type="PIRSR" id="PIRSR004846-1"/>
    </source>
</evidence>